<reference evidence="2 3" key="1">
    <citation type="submission" date="2019-03" db="EMBL/GenBank/DDBJ databases">
        <title>Genomic Encyclopedia of Archaeal and Bacterial Type Strains, Phase II (KMG-II): from individual species to whole genera.</title>
        <authorList>
            <person name="Goeker M."/>
        </authorList>
    </citation>
    <scope>NUCLEOTIDE SEQUENCE [LARGE SCALE GENOMIC DNA]</scope>
    <source>
        <strain evidence="2 3">DSM 24782</strain>
    </source>
</reference>
<dbReference type="EMBL" id="SOAM01000001">
    <property type="protein sequence ID" value="TDS79531.1"/>
    <property type="molecule type" value="Genomic_DNA"/>
</dbReference>
<keyword evidence="1" id="KW-1133">Transmembrane helix</keyword>
<sequence length="204" mass="21995">MTTIAAARTLRPLRHLGWRTTAAGNIALVVPGAAVAVVIAAQDGRPVVAGIVGVVALAVAAVVIVPAMRIRTLLAPDGITTYWTSRIGSFHLPRTDVARSVIRTIYNGDGVSTNRHLFLLDREGRAVYRMSDRWWTDEQLLVVAHHMGATLESQNQPVHLAEVRRTARSQLTWAERHRISAVTILVVGAFGLCLAFAALAVAAL</sequence>
<evidence type="ECO:0008006" key="4">
    <source>
        <dbReference type="Google" id="ProtNLM"/>
    </source>
</evidence>
<keyword evidence="1" id="KW-0812">Transmembrane</keyword>
<keyword evidence="3" id="KW-1185">Reference proteome</keyword>
<evidence type="ECO:0000313" key="3">
    <source>
        <dbReference type="Proteomes" id="UP000295344"/>
    </source>
</evidence>
<organism evidence="2 3">
    <name type="scientific">Amnibacterium kyonggiense</name>
    <dbReference type="NCBI Taxonomy" id="595671"/>
    <lineage>
        <taxon>Bacteria</taxon>
        <taxon>Bacillati</taxon>
        <taxon>Actinomycetota</taxon>
        <taxon>Actinomycetes</taxon>
        <taxon>Micrococcales</taxon>
        <taxon>Microbacteriaceae</taxon>
        <taxon>Amnibacterium</taxon>
    </lineage>
</organism>
<evidence type="ECO:0000256" key="1">
    <source>
        <dbReference type="SAM" id="Phobius"/>
    </source>
</evidence>
<dbReference type="OrthoDB" id="5116324at2"/>
<evidence type="ECO:0000313" key="2">
    <source>
        <dbReference type="EMBL" id="TDS79531.1"/>
    </source>
</evidence>
<comment type="caution">
    <text evidence="2">The sequence shown here is derived from an EMBL/GenBank/DDBJ whole genome shotgun (WGS) entry which is preliminary data.</text>
</comment>
<feature type="transmembrane region" description="Helical" evidence="1">
    <location>
        <begin position="179"/>
        <end position="203"/>
    </location>
</feature>
<dbReference type="AlphaFoldDB" id="A0A4R7FP72"/>
<dbReference type="Proteomes" id="UP000295344">
    <property type="component" value="Unassembled WGS sequence"/>
</dbReference>
<gene>
    <name evidence="2" type="ORF">CLV52_0062</name>
</gene>
<dbReference type="RefSeq" id="WP_133763801.1">
    <property type="nucleotide sequence ID" value="NZ_BAAARP010000001.1"/>
</dbReference>
<proteinExistence type="predicted"/>
<feature type="transmembrane region" description="Helical" evidence="1">
    <location>
        <begin position="47"/>
        <end position="65"/>
    </location>
</feature>
<protein>
    <recommendedName>
        <fullName evidence="4">PH (Pleckstrin Homology) domain-containing protein</fullName>
    </recommendedName>
</protein>
<name>A0A4R7FP72_9MICO</name>
<feature type="transmembrane region" description="Helical" evidence="1">
    <location>
        <begin position="21"/>
        <end position="41"/>
    </location>
</feature>
<keyword evidence="1" id="KW-0472">Membrane</keyword>
<accession>A0A4R7FP72</accession>